<evidence type="ECO:0000313" key="2">
    <source>
        <dbReference type="Proteomes" id="UP000434580"/>
    </source>
</evidence>
<dbReference type="Proteomes" id="UP000434580">
    <property type="component" value="Unassembled WGS sequence"/>
</dbReference>
<accession>A0A5S9NN90</accession>
<protein>
    <submittedName>
        <fullName evidence="1">Uncharacterized protein</fullName>
    </submittedName>
</protein>
<gene>
    <name evidence="1" type="ORF">DPBNPPHM_03075</name>
</gene>
<evidence type="ECO:0000313" key="1">
    <source>
        <dbReference type="EMBL" id="CAA0091799.1"/>
    </source>
</evidence>
<dbReference type="AlphaFoldDB" id="A0A5S9NN90"/>
<dbReference type="EMBL" id="CACSII010000002">
    <property type="protein sequence ID" value="CAA0091799.1"/>
    <property type="molecule type" value="Genomic_DNA"/>
</dbReference>
<proteinExistence type="predicted"/>
<name>A0A5S9NN90_9GAMM</name>
<organism evidence="1 2">
    <name type="scientific">BD1-7 clade bacterium</name>
    <dbReference type="NCBI Taxonomy" id="2029982"/>
    <lineage>
        <taxon>Bacteria</taxon>
        <taxon>Pseudomonadati</taxon>
        <taxon>Pseudomonadota</taxon>
        <taxon>Gammaproteobacteria</taxon>
        <taxon>Cellvibrionales</taxon>
        <taxon>Spongiibacteraceae</taxon>
        <taxon>BD1-7 clade</taxon>
    </lineage>
</organism>
<reference evidence="1 2" key="1">
    <citation type="submission" date="2019-11" db="EMBL/GenBank/DDBJ databases">
        <authorList>
            <person name="Holert J."/>
        </authorList>
    </citation>
    <scope>NUCLEOTIDE SEQUENCE [LARGE SCALE GENOMIC DNA]</scope>
    <source>
        <strain evidence="1">BC5_2</strain>
    </source>
</reference>
<sequence length="114" mass="13163">MALLDGVQKLNLEEKLRVNVRRACNTALYDQYSYVAIYSQIDEDTKLLDDFNKDNFKAPSGNHVSSYSDQNGFKARSEQFNLRLAYTKESFEKAASLYDRLYIKCKRAENATSQ</sequence>